<dbReference type="PATRIC" id="fig|1226633.4.peg.776"/>
<evidence type="ECO:0000313" key="2">
    <source>
        <dbReference type="Proteomes" id="UP000031184"/>
    </source>
</evidence>
<protein>
    <submittedName>
        <fullName evidence="1">Uncharacterized protein</fullName>
    </submittedName>
</protein>
<reference evidence="1 2" key="1">
    <citation type="submission" date="2013-08" db="EMBL/GenBank/DDBJ databases">
        <title>An opportunistic ruminal bacterium that causes liver abscesses in cattle.</title>
        <authorList>
            <person name="Benahmed F.H."/>
            <person name="Rasmussen M."/>
            <person name="Harbottle H."/>
            <person name="Soppet D."/>
            <person name="Nagaraja T.G."/>
            <person name="Davidson M."/>
        </authorList>
    </citation>
    <scope>NUCLEOTIDE SEQUENCE [LARGE SCALE GENOMIC DNA]</scope>
    <source>
        <strain evidence="1 2">B35</strain>
    </source>
</reference>
<comment type="caution">
    <text evidence="1">The sequence shown here is derived from an EMBL/GenBank/DDBJ whole genome shotgun (WGS) entry which is preliminary data.</text>
</comment>
<sequence length="142" mass="16122">MTTYKRGKGNLIVGILSAPAAAFFLFLLLGNFLSLMLAIIISLLIFLSILYITIFSDNIKFIIDDDRKTMSYYEKGKLIKEYQLKNAVLTYHMKLGHSSVIDLTINGESIDCEPLGRNQFERMYKHLQKLVGVEPITLKVGE</sequence>
<dbReference type="Proteomes" id="UP000031184">
    <property type="component" value="Unassembled WGS sequence"/>
</dbReference>
<name>A0A017H6R2_9FUSO</name>
<dbReference type="OrthoDB" id="9951992at2"/>
<gene>
    <name evidence="1" type="ORF">C095_03875</name>
</gene>
<evidence type="ECO:0000313" key="1">
    <source>
        <dbReference type="EMBL" id="KID49296.1"/>
    </source>
</evidence>
<accession>A0A017H6R2</accession>
<organism evidence="1 2">
    <name type="scientific">Fusobacterium necrophorum subsp. funduliforme B35</name>
    <dbReference type="NCBI Taxonomy" id="1226633"/>
    <lineage>
        <taxon>Bacteria</taxon>
        <taxon>Fusobacteriati</taxon>
        <taxon>Fusobacteriota</taxon>
        <taxon>Fusobacteriia</taxon>
        <taxon>Fusobacteriales</taxon>
        <taxon>Fusobacteriaceae</taxon>
        <taxon>Fusobacterium</taxon>
    </lineage>
</organism>
<dbReference type="AlphaFoldDB" id="A0A017H6R2"/>
<proteinExistence type="predicted"/>
<dbReference type="RefSeq" id="WP_039121525.1">
    <property type="nucleotide sequence ID" value="NZ_AOJP01000001.1"/>
</dbReference>
<dbReference type="EMBL" id="AUZI01000012">
    <property type="protein sequence ID" value="KID49296.1"/>
    <property type="molecule type" value="Genomic_DNA"/>
</dbReference>